<dbReference type="Proteomes" id="UP001149090">
    <property type="component" value="Unassembled WGS sequence"/>
</dbReference>
<evidence type="ECO:0000256" key="3">
    <source>
        <dbReference type="ARBA" id="ARBA00022862"/>
    </source>
</evidence>
<proteinExistence type="inferred from homology"/>
<protein>
    <submittedName>
        <fullName evidence="8">Thiol peroxidase</fullName>
    </submittedName>
</protein>
<evidence type="ECO:0000256" key="2">
    <source>
        <dbReference type="ARBA" id="ARBA00022559"/>
    </source>
</evidence>
<dbReference type="SUPFAM" id="SSF52833">
    <property type="entry name" value="Thioredoxin-like"/>
    <property type="match status" value="1"/>
</dbReference>
<dbReference type="PROSITE" id="PS51352">
    <property type="entry name" value="THIOREDOXIN_2"/>
    <property type="match status" value="1"/>
</dbReference>
<dbReference type="HAMAP" id="MF_00269">
    <property type="entry name" value="Tpx"/>
    <property type="match status" value="1"/>
</dbReference>
<dbReference type="NCBIfam" id="NF001808">
    <property type="entry name" value="PRK00522.1"/>
    <property type="match status" value="1"/>
</dbReference>
<dbReference type="EMBL" id="JAPDFW010000055">
    <property type="protein sequence ID" value="KAJ5078120.1"/>
    <property type="molecule type" value="Genomic_DNA"/>
</dbReference>
<dbReference type="InterPro" id="IPR013740">
    <property type="entry name" value="Redoxin"/>
</dbReference>
<comment type="similarity">
    <text evidence="1">Belongs to the peroxiredoxin family. Prx5 subfamily.</text>
</comment>
<dbReference type="PANTHER" id="PTHR43110">
    <property type="entry name" value="THIOL PEROXIDASE"/>
    <property type="match status" value="1"/>
</dbReference>
<dbReference type="InterPro" id="IPR013766">
    <property type="entry name" value="Thioredoxin_domain"/>
</dbReference>
<feature type="domain" description="Thioredoxin" evidence="7">
    <location>
        <begin position="39"/>
        <end position="187"/>
    </location>
</feature>
<dbReference type="InterPro" id="IPR018219">
    <property type="entry name" value="Tpx_CS"/>
</dbReference>
<keyword evidence="5" id="KW-1015">Disulfide bond</keyword>
<sequence length="187" mass="20852">MDFIIKKKQIKTKLISSLIKSFASITLKGNLIHTIGNLPEKNSKAPDFSLTSKTLEDKSLSDFKDKKVVLNIFPSLDTEVCAASVRKFNKEAGNLKDTVVLCVSRDLPFAQNRFCVAEGLNNVITLSEMKDSNFSEKYGVKITDGPLKGLMSRSVVILDKNHNIIYTQQVPEITQEPNYKNALDALK</sequence>
<dbReference type="Pfam" id="PF08534">
    <property type="entry name" value="Redoxin"/>
    <property type="match status" value="1"/>
</dbReference>
<keyword evidence="4" id="KW-0560">Oxidoreductase</keyword>
<keyword evidence="6" id="KW-0676">Redox-active center</keyword>
<keyword evidence="3" id="KW-0049">Antioxidant</keyword>
<evidence type="ECO:0000313" key="9">
    <source>
        <dbReference type="Proteomes" id="UP001149090"/>
    </source>
</evidence>
<evidence type="ECO:0000259" key="7">
    <source>
        <dbReference type="PROSITE" id="PS51352"/>
    </source>
</evidence>
<dbReference type="OrthoDB" id="10263988at2759"/>
<comment type="caution">
    <text evidence="8">The sequence shown here is derived from an EMBL/GenBank/DDBJ whole genome shotgun (WGS) entry which is preliminary data.</text>
</comment>
<organism evidence="8 9">
    <name type="scientific">Anaeramoeba ignava</name>
    <name type="common">Anaerobic marine amoeba</name>
    <dbReference type="NCBI Taxonomy" id="1746090"/>
    <lineage>
        <taxon>Eukaryota</taxon>
        <taxon>Metamonada</taxon>
        <taxon>Anaeramoebidae</taxon>
        <taxon>Anaeramoeba</taxon>
    </lineage>
</organism>
<keyword evidence="2 8" id="KW-0575">Peroxidase</keyword>
<reference evidence="8" key="1">
    <citation type="submission" date="2022-10" db="EMBL/GenBank/DDBJ databases">
        <title>Novel sulphate-reducing endosymbionts in the free-living metamonad Anaeramoeba.</title>
        <authorList>
            <person name="Jerlstrom-Hultqvist J."/>
            <person name="Cepicka I."/>
            <person name="Gallot-Lavallee L."/>
            <person name="Salas-Leiva D."/>
            <person name="Curtis B.A."/>
            <person name="Zahonova K."/>
            <person name="Pipaliya S."/>
            <person name="Dacks J."/>
            <person name="Roger A.J."/>
        </authorList>
    </citation>
    <scope>NUCLEOTIDE SEQUENCE</scope>
    <source>
        <strain evidence="8">BMAN</strain>
    </source>
</reference>
<dbReference type="CDD" id="cd03014">
    <property type="entry name" value="PRX_Atyp2cys"/>
    <property type="match status" value="1"/>
</dbReference>
<dbReference type="GO" id="GO:0008379">
    <property type="term" value="F:thioredoxin peroxidase activity"/>
    <property type="evidence" value="ECO:0007669"/>
    <property type="project" value="InterPro"/>
</dbReference>
<evidence type="ECO:0000256" key="5">
    <source>
        <dbReference type="ARBA" id="ARBA00023157"/>
    </source>
</evidence>
<name>A0A9Q0LUF9_ANAIG</name>
<dbReference type="PROSITE" id="PS01265">
    <property type="entry name" value="TPX"/>
    <property type="match status" value="1"/>
</dbReference>
<keyword evidence="9" id="KW-1185">Reference proteome</keyword>
<evidence type="ECO:0000256" key="1">
    <source>
        <dbReference type="ARBA" id="ARBA00010505"/>
    </source>
</evidence>
<dbReference type="InterPro" id="IPR036249">
    <property type="entry name" value="Thioredoxin-like_sf"/>
</dbReference>
<dbReference type="PANTHER" id="PTHR43110:SF1">
    <property type="entry name" value="THIOL PEROXIDASE"/>
    <property type="match status" value="1"/>
</dbReference>
<evidence type="ECO:0000256" key="4">
    <source>
        <dbReference type="ARBA" id="ARBA00023002"/>
    </source>
</evidence>
<accession>A0A9Q0LUF9</accession>
<dbReference type="InterPro" id="IPR050455">
    <property type="entry name" value="Tpx_Peroxidase_subfamily"/>
</dbReference>
<evidence type="ECO:0000313" key="8">
    <source>
        <dbReference type="EMBL" id="KAJ5078120.1"/>
    </source>
</evidence>
<dbReference type="InterPro" id="IPR002065">
    <property type="entry name" value="TPX"/>
</dbReference>
<dbReference type="Gene3D" id="3.40.30.10">
    <property type="entry name" value="Glutaredoxin"/>
    <property type="match status" value="1"/>
</dbReference>
<dbReference type="OMA" id="ITQEPNY"/>
<dbReference type="AlphaFoldDB" id="A0A9Q0LUF9"/>
<evidence type="ECO:0000256" key="6">
    <source>
        <dbReference type="ARBA" id="ARBA00023284"/>
    </source>
</evidence>
<gene>
    <name evidence="8" type="ORF">M0811_05378</name>
</gene>